<dbReference type="PANTHER" id="PTHR33689:SF1">
    <property type="entry name" value="FAS-BINDING FACTOR 1"/>
    <property type="match status" value="1"/>
</dbReference>
<proteinExistence type="predicted"/>
<dbReference type="Proteomes" id="UP000001357">
    <property type="component" value="Unassembled WGS sequence"/>
</dbReference>
<evidence type="ECO:0000256" key="1">
    <source>
        <dbReference type="SAM" id="Coils"/>
    </source>
</evidence>
<feature type="compositionally biased region" description="Basic and acidic residues" evidence="2">
    <location>
        <begin position="200"/>
        <end position="213"/>
    </location>
</feature>
<feature type="region of interest" description="Disordered" evidence="2">
    <location>
        <begin position="64"/>
        <end position="378"/>
    </location>
</feature>
<feature type="coiled-coil region" evidence="1">
    <location>
        <begin position="675"/>
        <end position="772"/>
    </location>
</feature>
<feature type="region of interest" description="Disordered" evidence="2">
    <location>
        <begin position="21"/>
        <end position="51"/>
    </location>
</feature>
<dbReference type="InterPro" id="IPR033561">
    <property type="entry name" value="FBF1"/>
</dbReference>
<protein>
    <submittedName>
        <fullName evidence="3">Uncharacterized protein</fullName>
    </submittedName>
</protein>
<dbReference type="GO" id="GO:0005814">
    <property type="term" value="C:centriole"/>
    <property type="evidence" value="ECO:0000318"/>
    <property type="project" value="GO_Central"/>
</dbReference>
<sequence length="932" mass="102373">MARRGKVSGFVLDKALSSLLSDEGDLQAPRRQGPVGGGTAKKPAASKPAADSFYADMEKALDDFDFDSNDQSALSSAPTSPGAHWTQPDAEDLDAELFASIGVTPTAKKAAAPTSSGAKPTPSGTNGGRGAARGKDSSESAPARNHVSFQTSANPNLGRNDGPDSEGLELDDSWDLSDGADANGRSASSRNSAKQPVPDPPRDMLKSQAETKKAGIQHRAQLDEDDDDDWGADTGPVEIPRPRESSSGIGIQQPQPRSAGNDVPPISPTWAAESTAATRADSTLGARTARAPPAADVPSEAQRNDPAHPPAPTPPLASQSRGASALDFFDSFGSSKPTSALPASSNPVPTSPLLSTRNRPVAPKSPGAGPGTPSATATTAFPFTFERDSTGVQPNQRTLGPSAQLLPNPHLAGQNKLDSVAAHSPQFQAQNQALTAQVAELQRQLAAAETERLRYQTELQHTQTERTALSAETERLRAEVIDLQSQLTAANTARENAQAALQNSQQLAQTDAESRDHLVSSLQARVQAFDSQLQSKLEELSDTHRAQQARVNSEWEQRLELQAARSQQMLDDTKAHYEAMLREVRTAHATTTQQLRNDHQHELEQLHAAHQIELRAFQNAKDQAGIIAELTQSLQASSQELASLQAEASSSHHEDLKYKLAQLTTREELRQDLLRQKAEQELTALEQRRLQENRIREQQEWQQKTLMQQETMQQERQLLAEMQAAERASIDELRREMAADRHKQLQEINEMRRELYLEKAQLKQEKRDLLLRERLKTDKAKRLARDLFFRTFETLPKAYSACSIPPSIAIVPSWTQLDKYKEHLKRKRRAMEQEQRALLQVARETESKAKEVQALYRKVQEAQHQAAEQQEDARLALQQAAQQRALLVEREQRLKEAQSELLGLRRDAMRSHGAAEVATPPPTESDRDGPFG</sequence>
<feature type="coiled-coil region" evidence="1">
    <location>
        <begin position="424"/>
        <end position="507"/>
    </location>
</feature>
<dbReference type="InParanoid" id="A9UR85"/>
<dbReference type="RefSeq" id="XP_001743485.1">
    <property type="nucleotide sequence ID" value="XM_001743433.1"/>
</dbReference>
<feature type="compositionally biased region" description="Polar residues" evidence="2">
    <location>
        <begin position="69"/>
        <end position="79"/>
    </location>
</feature>
<dbReference type="KEGG" id="mbr:MONBRDRAFT_23117"/>
<keyword evidence="4" id="KW-1185">Reference proteome</keyword>
<feature type="compositionally biased region" description="Low complexity" evidence="2">
    <location>
        <begin position="362"/>
        <end position="378"/>
    </location>
</feature>
<organism evidence="3 4">
    <name type="scientific">Monosiga brevicollis</name>
    <name type="common">Choanoflagellate</name>
    <dbReference type="NCBI Taxonomy" id="81824"/>
    <lineage>
        <taxon>Eukaryota</taxon>
        <taxon>Choanoflagellata</taxon>
        <taxon>Craspedida</taxon>
        <taxon>Salpingoecidae</taxon>
        <taxon>Monosiga</taxon>
    </lineage>
</organism>
<feature type="compositionally biased region" description="Acidic residues" evidence="2">
    <location>
        <begin position="163"/>
        <end position="175"/>
    </location>
</feature>
<name>A9UR85_MONBE</name>
<dbReference type="GO" id="GO:0097539">
    <property type="term" value="C:ciliary transition fiber"/>
    <property type="evidence" value="ECO:0007669"/>
    <property type="project" value="InterPro"/>
</dbReference>
<keyword evidence="1" id="KW-0175">Coiled coil</keyword>
<feature type="compositionally biased region" description="Low complexity" evidence="2">
    <location>
        <begin position="40"/>
        <end position="50"/>
    </location>
</feature>
<dbReference type="GO" id="GO:0060271">
    <property type="term" value="P:cilium assembly"/>
    <property type="evidence" value="ECO:0000318"/>
    <property type="project" value="GO_Central"/>
</dbReference>
<feature type="compositionally biased region" description="Polar residues" evidence="2">
    <location>
        <begin position="245"/>
        <end position="258"/>
    </location>
</feature>
<dbReference type="EMBL" id="CH991544">
    <property type="protein sequence ID" value="EDQ92199.1"/>
    <property type="molecule type" value="Genomic_DNA"/>
</dbReference>
<dbReference type="GO" id="GO:0090162">
    <property type="term" value="P:establishment of epithelial cell polarity"/>
    <property type="evidence" value="ECO:0007669"/>
    <property type="project" value="InterPro"/>
</dbReference>
<dbReference type="PANTHER" id="PTHR33689">
    <property type="entry name" value="FAS-BINDING FACTOR 1"/>
    <property type="match status" value="1"/>
</dbReference>
<feature type="compositionally biased region" description="Low complexity" evidence="2">
    <location>
        <begin position="177"/>
        <end position="193"/>
    </location>
</feature>
<gene>
    <name evidence="3" type="ORF">MONBRDRAFT_23117</name>
</gene>
<dbReference type="OMA" id="FETRIEN"/>
<evidence type="ECO:0000256" key="2">
    <source>
        <dbReference type="SAM" id="MobiDB-lite"/>
    </source>
</evidence>
<evidence type="ECO:0000313" key="3">
    <source>
        <dbReference type="EMBL" id="EDQ92199.1"/>
    </source>
</evidence>
<dbReference type="AlphaFoldDB" id="A9UR85"/>
<feature type="compositionally biased region" description="Low complexity" evidence="2">
    <location>
        <begin position="104"/>
        <end position="124"/>
    </location>
</feature>
<dbReference type="GeneID" id="5888333"/>
<evidence type="ECO:0000313" key="4">
    <source>
        <dbReference type="Proteomes" id="UP000001357"/>
    </source>
</evidence>
<dbReference type="STRING" id="81824.A9UR85"/>
<accession>A9UR85</accession>
<feature type="region of interest" description="Disordered" evidence="2">
    <location>
        <begin position="904"/>
        <end position="932"/>
    </location>
</feature>
<feature type="compositionally biased region" description="Polar residues" evidence="2">
    <location>
        <begin position="147"/>
        <end position="157"/>
    </location>
</feature>
<reference evidence="3 4" key="1">
    <citation type="journal article" date="2008" name="Nature">
        <title>The genome of the choanoflagellate Monosiga brevicollis and the origin of metazoans.</title>
        <authorList>
            <consortium name="JGI Sequencing"/>
            <person name="King N."/>
            <person name="Westbrook M.J."/>
            <person name="Young S.L."/>
            <person name="Kuo A."/>
            <person name="Abedin M."/>
            <person name="Chapman J."/>
            <person name="Fairclough S."/>
            <person name="Hellsten U."/>
            <person name="Isogai Y."/>
            <person name="Letunic I."/>
            <person name="Marr M."/>
            <person name="Pincus D."/>
            <person name="Putnam N."/>
            <person name="Rokas A."/>
            <person name="Wright K.J."/>
            <person name="Zuzow R."/>
            <person name="Dirks W."/>
            <person name="Good M."/>
            <person name="Goodstein D."/>
            <person name="Lemons D."/>
            <person name="Li W."/>
            <person name="Lyons J.B."/>
            <person name="Morris A."/>
            <person name="Nichols S."/>
            <person name="Richter D.J."/>
            <person name="Salamov A."/>
            <person name="Bork P."/>
            <person name="Lim W.A."/>
            <person name="Manning G."/>
            <person name="Miller W.T."/>
            <person name="McGinnis W."/>
            <person name="Shapiro H."/>
            <person name="Tjian R."/>
            <person name="Grigoriev I.V."/>
            <person name="Rokhsar D."/>
        </authorList>
    </citation>
    <scope>NUCLEOTIDE SEQUENCE [LARGE SCALE GENOMIC DNA]</scope>
    <source>
        <strain evidence="4">MX1 / ATCC 50154</strain>
    </source>
</reference>
<dbReference type="GO" id="GO:0036064">
    <property type="term" value="C:ciliary basal body"/>
    <property type="evidence" value="ECO:0000318"/>
    <property type="project" value="GO_Central"/>
</dbReference>
<feature type="compositionally biased region" description="Polar residues" evidence="2">
    <location>
        <begin position="332"/>
        <end position="358"/>
    </location>
</feature>